<comment type="similarity">
    <text evidence="11">Belongs to the ZNF598/HEL2 family.</text>
</comment>
<keyword evidence="10" id="KW-0862">Zinc</keyword>
<keyword evidence="5" id="KW-0963">Cytoplasm</keyword>
<dbReference type="InterPro" id="IPR044288">
    <property type="entry name" value="ZNF598/HEL2"/>
</dbReference>
<protein>
    <recommendedName>
        <fullName evidence="4">RING-type E3 ubiquitin transferase</fullName>
        <ecNumber evidence="4">2.3.2.27</ecNumber>
    </recommendedName>
</protein>
<evidence type="ECO:0000313" key="16">
    <source>
        <dbReference type="Proteomes" id="UP000053447"/>
    </source>
</evidence>
<dbReference type="PANTHER" id="PTHR22938">
    <property type="entry name" value="ZINC FINGER PROTEIN 598"/>
    <property type="match status" value="1"/>
</dbReference>
<evidence type="ECO:0000256" key="8">
    <source>
        <dbReference type="ARBA" id="ARBA00022723"/>
    </source>
</evidence>
<keyword evidence="6" id="KW-0597">Phosphoprotein</keyword>
<keyword evidence="13" id="KW-0175">Coiled coil</keyword>
<evidence type="ECO:0000259" key="14">
    <source>
        <dbReference type="PROSITE" id="PS50089"/>
    </source>
</evidence>
<comment type="catalytic activity">
    <reaction evidence="1">
        <text>S-ubiquitinyl-[E2 ubiquitin-conjugating enzyme]-L-cysteine + [acceptor protein]-L-lysine = [E2 ubiquitin-conjugating enzyme]-L-cysteine + N(6)-ubiquitinyl-[acceptor protein]-L-lysine.</text>
        <dbReference type="EC" id="2.3.2.27"/>
    </reaction>
</comment>
<proteinExistence type="inferred from homology"/>
<evidence type="ECO:0000256" key="13">
    <source>
        <dbReference type="SAM" id="Coils"/>
    </source>
</evidence>
<evidence type="ECO:0000256" key="2">
    <source>
        <dbReference type="ARBA" id="ARBA00004496"/>
    </source>
</evidence>
<dbReference type="InterPro" id="IPR056437">
    <property type="entry name" value="Znf-C2H2_ZNF598/HEL2"/>
</dbReference>
<dbReference type="Pfam" id="PF23230">
    <property type="entry name" value="zf-C2H2_13"/>
    <property type="match status" value="1"/>
</dbReference>
<dbReference type="Pfam" id="PF25447">
    <property type="entry name" value="RING_ZNF598"/>
    <property type="match status" value="1"/>
</dbReference>
<evidence type="ECO:0000256" key="11">
    <source>
        <dbReference type="ARBA" id="ARBA00035113"/>
    </source>
</evidence>
<evidence type="ECO:0000256" key="12">
    <source>
        <dbReference type="PROSITE-ProRule" id="PRU00175"/>
    </source>
</evidence>
<dbReference type="CDD" id="cd16615">
    <property type="entry name" value="RING-HC_ZNF598"/>
    <property type="match status" value="1"/>
</dbReference>
<dbReference type="VEuPathDB" id="FungiDB:T551_00715"/>
<dbReference type="Pfam" id="PF23202">
    <property type="entry name" value="PAH_ZNF598"/>
    <property type="match status" value="1"/>
</dbReference>
<dbReference type="PANTHER" id="PTHR22938:SF0">
    <property type="entry name" value="E3 UBIQUITIN-PROTEIN LIGASE ZNF598"/>
    <property type="match status" value="1"/>
</dbReference>
<organism evidence="15 16">
    <name type="scientific">Pneumocystis jirovecii (strain RU7)</name>
    <name type="common">Human pneumocystis pneumonia agent</name>
    <dbReference type="NCBI Taxonomy" id="1408657"/>
    <lineage>
        <taxon>Eukaryota</taxon>
        <taxon>Fungi</taxon>
        <taxon>Dikarya</taxon>
        <taxon>Ascomycota</taxon>
        <taxon>Taphrinomycotina</taxon>
        <taxon>Pneumocystomycetes</taxon>
        <taxon>Pneumocystaceae</taxon>
        <taxon>Pneumocystis</taxon>
    </lineage>
</organism>
<dbReference type="AlphaFoldDB" id="A0A0W4ZUG7"/>
<dbReference type="InterPro" id="IPR013087">
    <property type="entry name" value="Znf_C2H2_type"/>
</dbReference>
<keyword evidence="16" id="KW-1185">Reference proteome</keyword>
<dbReference type="OrthoDB" id="3838338at2759"/>
<evidence type="ECO:0000256" key="3">
    <source>
        <dbReference type="ARBA" id="ARBA00004906"/>
    </source>
</evidence>
<dbReference type="GO" id="GO:0016567">
    <property type="term" value="P:protein ubiquitination"/>
    <property type="evidence" value="ECO:0007669"/>
    <property type="project" value="TreeGrafter"/>
</dbReference>
<accession>A0A0W4ZUG7</accession>
<dbReference type="InterPro" id="IPR013083">
    <property type="entry name" value="Znf_RING/FYVE/PHD"/>
</dbReference>
<keyword evidence="8" id="KW-0479">Metal-binding</keyword>
<name>A0A0W4ZUG7_PNEJ7</name>
<dbReference type="SUPFAM" id="SSF57850">
    <property type="entry name" value="RING/U-box"/>
    <property type="match status" value="1"/>
</dbReference>
<feature type="domain" description="RING-type" evidence="14">
    <location>
        <begin position="73"/>
        <end position="113"/>
    </location>
</feature>
<reference evidence="16" key="1">
    <citation type="journal article" date="2016" name="Nat. Commun.">
        <title>Genome analysis of three Pneumocystis species reveals adaptation mechanisms to life exclusively in mammalian hosts.</title>
        <authorList>
            <person name="Ma L."/>
            <person name="Chen Z."/>
            <person name="Huang D.W."/>
            <person name="Kutty G."/>
            <person name="Ishihara M."/>
            <person name="Wang H."/>
            <person name="Abouelleil A."/>
            <person name="Bishop L."/>
            <person name="Davey E."/>
            <person name="Deng R."/>
            <person name="Deng X."/>
            <person name="Fan L."/>
            <person name="Fantoni G."/>
            <person name="Fitzgerald M."/>
            <person name="Gogineni E."/>
            <person name="Goldberg J.M."/>
            <person name="Handley G."/>
            <person name="Hu X."/>
            <person name="Huber C."/>
            <person name="Jiao X."/>
            <person name="Jones K."/>
            <person name="Levin J.Z."/>
            <person name="Liu Y."/>
            <person name="Macdonald P."/>
            <person name="Melnikov A."/>
            <person name="Raley C."/>
            <person name="Sassi M."/>
            <person name="Sherman B.T."/>
            <person name="Song X."/>
            <person name="Sykes S."/>
            <person name="Tran B."/>
            <person name="Walsh L."/>
            <person name="Xia Y."/>
            <person name="Yang J."/>
            <person name="Young S."/>
            <person name="Zeng Q."/>
            <person name="Zheng X."/>
            <person name="Stephens R."/>
            <person name="Nusbaum C."/>
            <person name="Birren B.W."/>
            <person name="Azadi P."/>
            <person name="Lempicki R.A."/>
            <person name="Cuomo C.A."/>
            <person name="Kovacs J.A."/>
        </authorList>
    </citation>
    <scope>NUCLEOTIDE SEQUENCE [LARGE SCALE GENOMIC DNA]</scope>
    <source>
        <strain evidence="16">RU7</strain>
    </source>
</reference>
<dbReference type="GO" id="GO:0061630">
    <property type="term" value="F:ubiquitin protein ligase activity"/>
    <property type="evidence" value="ECO:0007669"/>
    <property type="project" value="UniProtKB-EC"/>
</dbReference>
<dbReference type="EMBL" id="LFWA01000003">
    <property type="protein sequence ID" value="KTW32033.1"/>
    <property type="molecule type" value="Genomic_DNA"/>
</dbReference>
<gene>
    <name evidence="15" type="ORF">T551_00715</name>
</gene>
<dbReference type="InterPro" id="IPR057634">
    <property type="entry name" value="PAH_ZNF598/HEL2"/>
</dbReference>
<dbReference type="InterPro" id="IPR041888">
    <property type="entry name" value="RING-HC_ZNF598/HEL2"/>
</dbReference>
<dbReference type="InterPro" id="IPR001841">
    <property type="entry name" value="Znf_RING"/>
</dbReference>
<evidence type="ECO:0000256" key="6">
    <source>
        <dbReference type="ARBA" id="ARBA00022553"/>
    </source>
</evidence>
<dbReference type="Gene3D" id="3.30.40.10">
    <property type="entry name" value="Zinc/RING finger domain, C3HC4 (zinc finger)"/>
    <property type="match status" value="1"/>
</dbReference>
<dbReference type="EC" id="2.3.2.27" evidence="4"/>
<evidence type="ECO:0000256" key="4">
    <source>
        <dbReference type="ARBA" id="ARBA00012483"/>
    </source>
</evidence>
<evidence type="ECO:0000313" key="15">
    <source>
        <dbReference type="EMBL" id="KTW32033.1"/>
    </source>
</evidence>
<comment type="pathway">
    <text evidence="3">Protein modification; protein ubiquitination.</text>
</comment>
<dbReference type="RefSeq" id="XP_018230725.1">
    <property type="nucleotide sequence ID" value="XM_018372979.1"/>
</dbReference>
<dbReference type="PROSITE" id="PS50089">
    <property type="entry name" value="ZF_RING_2"/>
    <property type="match status" value="1"/>
</dbReference>
<dbReference type="GO" id="GO:0043022">
    <property type="term" value="F:ribosome binding"/>
    <property type="evidence" value="ECO:0007669"/>
    <property type="project" value="TreeGrafter"/>
</dbReference>
<keyword evidence="9 12" id="KW-0863">Zinc-finger</keyword>
<keyword evidence="7" id="KW-0808">Transferase</keyword>
<comment type="subcellular location">
    <subcellularLocation>
        <location evidence="2">Cytoplasm</location>
    </subcellularLocation>
</comment>
<feature type="coiled-coil region" evidence="13">
    <location>
        <begin position="363"/>
        <end position="390"/>
    </location>
</feature>
<evidence type="ECO:0000256" key="1">
    <source>
        <dbReference type="ARBA" id="ARBA00000900"/>
    </source>
</evidence>
<dbReference type="GeneID" id="28939234"/>
<evidence type="ECO:0000256" key="7">
    <source>
        <dbReference type="ARBA" id="ARBA00022679"/>
    </source>
</evidence>
<comment type="caution">
    <text evidence="15">The sequence shown here is derived from an EMBL/GenBank/DDBJ whole genome shotgun (WGS) entry which is preliminary data.</text>
</comment>
<dbReference type="GO" id="GO:0005737">
    <property type="term" value="C:cytoplasm"/>
    <property type="evidence" value="ECO:0007669"/>
    <property type="project" value="UniProtKB-SubCell"/>
</dbReference>
<dbReference type="GO" id="GO:0072344">
    <property type="term" value="P:rescue of stalled ribosome"/>
    <property type="evidence" value="ECO:0007669"/>
    <property type="project" value="InterPro"/>
</dbReference>
<dbReference type="STRING" id="1408657.A0A0W4ZUG7"/>
<dbReference type="SMART" id="SM00355">
    <property type="entry name" value="ZnF_C2H2"/>
    <property type="match status" value="4"/>
</dbReference>
<evidence type="ECO:0000256" key="9">
    <source>
        <dbReference type="ARBA" id="ARBA00022771"/>
    </source>
</evidence>
<evidence type="ECO:0000256" key="5">
    <source>
        <dbReference type="ARBA" id="ARBA00022490"/>
    </source>
</evidence>
<dbReference type="Proteomes" id="UP000053447">
    <property type="component" value="Unassembled WGS sequence"/>
</dbReference>
<sequence>MKVDNDFQVIKQRKHNQNNEKKYIKSKNKMKKPLQVQDKPEGCCLDNHHIPITDQSFKKEVEKESPFNEFEICFICVESFTESSIPLCNHRICQKCSLRLRALYNDMNCAYCKTFQPNVIFSKKLMNYNDFELEKLLYRDERFGIFFETRQLMESILSVLNFNCPKYDCDVICDDWQGLKDHVKKSHGKYLCELCIENKKVFTYEHILFSENDLLIHIKKGDFGNKKNKTGFKGHPGCGFCKKSFYDDDDLYKHCREFHERCHVCDQIAGQLKHQYYLNYDALEKHFRNDHYICSEIECLEKRFVVFGTEFDLRAHQLEAHKNNLSSKALKEAKRVPMSFVFDYPAAYRYSKGKNIYGTSNESQSYDEHMTRAERALKRQEENALRQSKNFSVFSDDAILKSSYIQSVVVGPSNGRSVHNYIVSNTLKDEEFPGLGEKVSIKSKELSNSNRNSFDNSLLCNPFGCDPKVIGQYSAILNNITCLLNDSEKTKQFLSNISAFSASVMSAVEFLEFMLVLFNYKLEEINKVLSQIVDLIYNDNKKTELLVAWNDWKVNKQTKKAFMKIINCSHVDPLPSFSFVVNSSVASDHNNFQSFLGSSYATNFPSLCSMEKKPSSQYIHSKKKIGSQNVWSHLDKKSVVEEEKTELKNRKKNKKGTIIFRMG</sequence>
<evidence type="ECO:0000256" key="10">
    <source>
        <dbReference type="ARBA" id="ARBA00022833"/>
    </source>
</evidence>
<dbReference type="GO" id="GO:0008270">
    <property type="term" value="F:zinc ion binding"/>
    <property type="evidence" value="ECO:0007669"/>
    <property type="project" value="UniProtKB-KW"/>
</dbReference>
<dbReference type="PROSITE" id="PS00028">
    <property type="entry name" value="ZINC_FINGER_C2H2_1"/>
    <property type="match status" value="1"/>
</dbReference>